<feature type="region of interest" description="Disordered" evidence="1">
    <location>
        <begin position="223"/>
        <end position="262"/>
    </location>
</feature>
<organism evidence="3 5">
    <name type="scientific">Cucumis melo var. makuwa</name>
    <name type="common">Oriental melon</name>
    <dbReference type="NCBI Taxonomy" id="1194695"/>
    <lineage>
        <taxon>Eukaryota</taxon>
        <taxon>Viridiplantae</taxon>
        <taxon>Streptophyta</taxon>
        <taxon>Embryophyta</taxon>
        <taxon>Tracheophyta</taxon>
        <taxon>Spermatophyta</taxon>
        <taxon>Magnoliopsida</taxon>
        <taxon>eudicotyledons</taxon>
        <taxon>Gunneridae</taxon>
        <taxon>Pentapetalae</taxon>
        <taxon>rosids</taxon>
        <taxon>fabids</taxon>
        <taxon>Cucurbitales</taxon>
        <taxon>Cucurbitaceae</taxon>
        <taxon>Benincaseae</taxon>
        <taxon>Cucumis</taxon>
    </lineage>
</organism>
<comment type="caution">
    <text evidence="3">The sequence shown here is derived from an EMBL/GenBank/DDBJ whole genome shotgun (WGS) entry which is preliminary data.</text>
</comment>
<evidence type="ECO:0000313" key="3">
    <source>
        <dbReference type="EMBL" id="TYK22803.1"/>
    </source>
</evidence>
<dbReference type="OrthoDB" id="5544992at2759"/>
<keyword evidence="3" id="KW-0418">Kinase</keyword>
<feature type="compositionally biased region" description="Basic and acidic residues" evidence="1">
    <location>
        <begin position="550"/>
        <end position="567"/>
    </location>
</feature>
<feature type="compositionally biased region" description="Polar residues" evidence="1">
    <location>
        <begin position="223"/>
        <end position="246"/>
    </location>
</feature>
<evidence type="ECO:0000313" key="5">
    <source>
        <dbReference type="Proteomes" id="UP000321947"/>
    </source>
</evidence>
<proteinExistence type="predicted"/>
<dbReference type="STRING" id="1194695.A0A5D3DGW0"/>
<dbReference type="EMBL" id="SSTD01004842">
    <property type="protein sequence ID" value="TYK22803.1"/>
    <property type="molecule type" value="Genomic_DNA"/>
</dbReference>
<dbReference type="Proteomes" id="UP000321393">
    <property type="component" value="Unassembled WGS sequence"/>
</dbReference>
<dbReference type="GO" id="GO:0016301">
    <property type="term" value="F:kinase activity"/>
    <property type="evidence" value="ECO:0007669"/>
    <property type="project" value="UniProtKB-KW"/>
</dbReference>
<dbReference type="PANTHER" id="PTHR11439">
    <property type="entry name" value="GAG-POL-RELATED RETROTRANSPOSON"/>
    <property type="match status" value="1"/>
</dbReference>
<sequence length="582" mass="65570">MDMCRETVWDTPNNGIHYARLGEVDQIYDFLAGLNPKLDVVCGRILRQRPLPSLTEVYYEVYLEEDCRNAMSVLTTPATDSSAFNARSLTHDNEKNNGKQSLTLSMNIERNSGMPRICVGNFMVVPQKPNNIGSPSLHNHINQLNCSLLFLVTLRSIQGHYLLWEMVFNAKIAILRSDNGREFQNHTVGDVLIATYLINRVPSCVVHLQTPLECLKESYPSTHLTSKGESMSEESNCTLESTNPTPITLLDSDPHPCKMSENDRSHIVVPEDMGEKDSVDETAVRVETSGNEAGQGHSDNLDEYDPSLDIPIVFKAFTASLDSTVISKNIHIALKCLEWKTAVMQDMRAIKKNKLRRSVLSLRDIKLWDVNGCSHSNKREMEPLIDTRRGMLGCRPTDTPIEFNCKLVSLDISYALSAVSHFMQPPHEEHMEVVNKILRYLKATPGKGLMFKNTNEKAIEAYTNSNLVGYVVDRKFTSGYCTFVWGNFVTWRSKKQGVVARNSAVPCPSIFDPAEKYMSLIVPAFNEEYRLHGALEETINYLQQRAAKDKSFSYEKPGDMYSEKEKTTYGAVDDESPPKTAT</sequence>
<dbReference type="AlphaFoldDB" id="A0A5D3DGW0"/>
<keyword evidence="3" id="KW-0808">Transferase</keyword>
<dbReference type="EMBL" id="SSTE01018921">
    <property type="protein sequence ID" value="KAA0037659.1"/>
    <property type="molecule type" value="Genomic_DNA"/>
</dbReference>
<evidence type="ECO:0000313" key="4">
    <source>
        <dbReference type="Proteomes" id="UP000321393"/>
    </source>
</evidence>
<gene>
    <name evidence="3" type="ORF">E5676_scaffold311G00420</name>
    <name evidence="2" type="ORF">E6C27_scaffold277G003230</name>
</gene>
<evidence type="ECO:0000313" key="2">
    <source>
        <dbReference type="EMBL" id="KAA0037659.1"/>
    </source>
</evidence>
<feature type="region of interest" description="Disordered" evidence="1">
    <location>
        <begin position="550"/>
        <end position="582"/>
    </location>
</feature>
<reference evidence="4 5" key="1">
    <citation type="submission" date="2019-08" db="EMBL/GenBank/DDBJ databases">
        <title>Draft genome sequences of two oriental melons (Cucumis melo L. var makuwa).</title>
        <authorList>
            <person name="Kwon S.-Y."/>
        </authorList>
    </citation>
    <scope>NUCLEOTIDE SEQUENCE [LARGE SCALE GENOMIC DNA]</scope>
    <source>
        <strain evidence="5">cv. Chang Bougi</strain>
        <strain evidence="4">cv. SW 3</strain>
        <tissue evidence="3">Leaf</tissue>
    </source>
</reference>
<dbReference type="Proteomes" id="UP000321947">
    <property type="component" value="Unassembled WGS sequence"/>
</dbReference>
<feature type="compositionally biased region" description="Basic and acidic residues" evidence="1">
    <location>
        <begin position="252"/>
        <end position="262"/>
    </location>
</feature>
<name>A0A5D3DGW0_CUCMM</name>
<evidence type="ECO:0000256" key="1">
    <source>
        <dbReference type="SAM" id="MobiDB-lite"/>
    </source>
</evidence>
<dbReference type="PANTHER" id="PTHR11439:SF440">
    <property type="entry name" value="INTEGRASE CATALYTIC DOMAIN-CONTAINING PROTEIN"/>
    <property type="match status" value="1"/>
</dbReference>
<protein>
    <submittedName>
        <fullName evidence="3">Cysteine-rich RLK (Receptor-like protein kinase) 8</fullName>
    </submittedName>
</protein>
<accession>A0A5D3DGW0</accession>
<keyword evidence="3" id="KW-0675">Receptor</keyword>